<name>A0A0E9WTT1_ANGAN</name>
<proteinExistence type="predicted"/>
<reference evidence="1" key="1">
    <citation type="submission" date="2014-11" db="EMBL/GenBank/DDBJ databases">
        <authorList>
            <person name="Amaro Gonzalez C."/>
        </authorList>
    </citation>
    <scope>NUCLEOTIDE SEQUENCE</scope>
</reference>
<sequence length="52" mass="6093">MQLPKCSSAVALAIILLRKSQQHSTHSLLTFHFHDKEISLMRIIYDTWITIR</sequence>
<dbReference type="AlphaFoldDB" id="A0A0E9WTT1"/>
<accession>A0A0E9WTT1</accession>
<protein>
    <submittedName>
        <fullName evidence="1">Uncharacterized protein</fullName>
    </submittedName>
</protein>
<dbReference type="EMBL" id="GBXM01015617">
    <property type="protein sequence ID" value="JAH92960.1"/>
    <property type="molecule type" value="Transcribed_RNA"/>
</dbReference>
<organism evidence="1">
    <name type="scientific">Anguilla anguilla</name>
    <name type="common">European freshwater eel</name>
    <name type="synonym">Muraena anguilla</name>
    <dbReference type="NCBI Taxonomy" id="7936"/>
    <lineage>
        <taxon>Eukaryota</taxon>
        <taxon>Metazoa</taxon>
        <taxon>Chordata</taxon>
        <taxon>Craniata</taxon>
        <taxon>Vertebrata</taxon>
        <taxon>Euteleostomi</taxon>
        <taxon>Actinopterygii</taxon>
        <taxon>Neopterygii</taxon>
        <taxon>Teleostei</taxon>
        <taxon>Anguilliformes</taxon>
        <taxon>Anguillidae</taxon>
        <taxon>Anguilla</taxon>
    </lineage>
</organism>
<reference evidence="1" key="2">
    <citation type="journal article" date="2015" name="Fish Shellfish Immunol.">
        <title>Early steps in the European eel (Anguilla anguilla)-Vibrio vulnificus interaction in the gills: Role of the RtxA13 toxin.</title>
        <authorList>
            <person name="Callol A."/>
            <person name="Pajuelo D."/>
            <person name="Ebbesson L."/>
            <person name="Teles M."/>
            <person name="MacKenzie S."/>
            <person name="Amaro C."/>
        </authorList>
    </citation>
    <scope>NUCLEOTIDE SEQUENCE</scope>
</reference>
<evidence type="ECO:0000313" key="1">
    <source>
        <dbReference type="EMBL" id="JAH92960.1"/>
    </source>
</evidence>